<evidence type="ECO:0000256" key="5">
    <source>
        <dbReference type="ARBA" id="ARBA00022777"/>
    </source>
</evidence>
<dbReference type="CDD" id="cd05117">
    <property type="entry name" value="STKc_CAMK"/>
    <property type="match status" value="1"/>
</dbReference>
<feature type="binding site" evidence="7">
    <location>
        <position position="42"/>
    </location>
    <ligand>
        <name>ATP</name>
        <dbReference type="ChEBI" id="CHEBI:30616"/>
    </ligand>
</feature>
<dbReference type="EMBL" id="CM009299">
    <property type="protein sequence ID" value="PNT15192.1"/>
    <property type="molecule type" value="Genomic_DNA"/>
</dbReference>
<keyword evidence="6 7" id="KW-0067">ATP-binding</keyword>
<dbReference type="InterPro" id="IPR000719">
    <property type="entry name" value="Prot_kinase_dom"/>
</dbReference>
<comment type="similarity">
    <text evidence="1">Belongs to the protein kinase superfamily. CAMK Ser/Thr protein kinase family. CaMK subfamily.</text>
</comment>
<keyword evidence="4 7" id="KW-0547">Nucleotide-binding</keyword>
<dbReference type="SUPFAM" id="SSF56112">
    <property type="entry name" value="Protein kinase-like (PK-like)"/>
    <property type="match status" value="1"/>
</dbReference>
<evidence type="ECO:0000256" key="7">
    <source>
        <dbReference type="PROSITE-ProRule" id="PRU10141"/>
    </source>
</evidence>
<dbReference type="PIRSF" id="PIRSF000654">
    <property type="entry name" value="Integrin-linked_kinase"/>
    <property type="match status" value="1"/>
</dbReference>
<dbReference type="PROSITE" id="PS00108">
    <property type="entry name" value="PROTEIN_KINASE_ST"/>
    <property type="match status" value="1"/>
</dbReference>
<keyword evidence="5" id="KW-0418">Kinase</keyword>
<dbReference type="OMA" id="PWITSGC"/>
<dbReference type="GO" id="GO:0035556">
    <property type="term" value="P:intracellular signal transduction"/>
    <property type="evidence" value="ECO:0000318"/>
    <property type="project" value="GO_Central"/>
</dbReference>
<evidence type="ECO:0000256" key="1">
    <source>
        <dbReference type="ARBA" id="ARBA00005354"/>
    </source>
</evidence>
<dbReference type="FunFam" id="1.10.510.10:FF:000600">
    <property type="entry name" value="Phosphoenolpyruvate carboxylase kinase 2"/>
    <property type="match status" value="1"/>
</dbReference>
<dbReference type="InterPro" id="IPR011009">
    <property type="entry name" value="Kinase-like_dom_sf"/>
</dbReference>
<dbReference type="GO" id="GO:0004683">
    <property type="term" value="F:calcium/calmodulin-dependent protein kinase activity"/>
    <property type="evidence" value="ECO:0000318"/>
    <property type="project" value="GO_Central"/>
</dbReference>
<evidence type="ECO:0000259" key="9">
    <source>
        <dbReference type="PROSITE" id="PS50011"/>
    </source>
</evidence>
<evidence type="ECO:0000256" key="2">
    <source>
        <dbReference type="ARBA" id="ARBA00022527"/>
    </source>
</evidence>
<keyword evidence="2 8" id="KW-0723">Serine/threonine-protein kinase</keyword>
<dbReference type="GO" id="GO:0005524">
    <property type="term" value="F:ATP binding"/>
    <property type="evidence" value="ECO:0007669"/>
    <property type="project" value="UniProtKB-UniRule"/>
</dbReference>
<dbReference type="GO" id="GO:0005737">
    <property type="term" value="C:cytoplasm"/>
    <property type="evidence" value="ECO:0000318"/>
    <property type="project" value="GO_Central"/>
</dbReference>
<keyword evidence="11" id="KW-1185">Reference proteome</keyword>
<dbReference type="Pfam" id="PF00069">
    <property type="entry name" value="Pkinase"/>
    <property type="match status" value="1"/>
</dbReference>
<evidence type="ECO:0000313" key="11">
    <source>
        <dbReference type="Proteomes" id="UP000006729"/>
    </source>
</evidence>
<protein>
    <recommendedName>
        <fullName evidence="9">Protein kinase domain-containing protein</fullName>
    </recommendedName>
</protein>
<evidence type="ECO:0000256" key="3">
    <source>
        <dbReference type="ARBA" id="ARBA00022679"/>
    </source>
</evidence>
<dbReference type="PROSITE" id="PS00107">
    <property type="entry name" value="PROTEIN_KINASE_ATP"/>
    <property type="match status" value="1"/>
</dbReference>
<dbReference type="GO" id="GO:0009931">
    <property type="term" value="F:calcium-dependent protein serine/threonine kinase activity"/>
    <property type="evidence" value="ECO:0000318"/>
    <property type="project" value="GO_Central"/>
</dbReference>
<dbReference type="AlphaFoldDB" id="A0A2K1YQ93"/>
<evidence type="ECO:0000256" key="6">
    <source>
        <dbReference type="ARBA" id="ARBA00022840"/>
    </source>
</evidence>
<dbReference type="InParanoid" id="A0A2K1YQ93"/>
<dbReference type="Gramene" id="Potri.010G071400.1.v4.1">
    <property type="protein sequence ID" value="Potri.010G071400.1.v4.1"/>
    <property type="gene ID" value="Potri.010G071400.v4.1"/>
</dbReference>
<sequence length="273" mass="30674">MSEALDRDYQICEEIGRGRFGTVFRCISRSSGDYFAVKSIVKSLVSGDSLDSQCLLTEPKTLHFLSPHPHIIQLHNLYEDETHLHMVIDLCSNQDLHDLIITNGVLSENEARVVFTQLMKAISHCHTYGIVHRDIKPDNILFDEENTIKVADFGSAEVVMEGEMVSGVVGTPYYVAPEVLLGREYGKKVDVWSAGVVLYIMLAGFPPFYGETADKIFEAVLRGNLRFPARVFQSVSASVKDLLRRILCKDVSRRFSAEQVLRHPWVANVADLT</sequence>
<dbReference type="InterPro" id="IPR050205">
    <property type="entry name" value="CDPK_Ser/Thr_kinases"/>
</dbReference>
<dbReference type="STRING" id="3694.A0A2K1YQ93"/>
<dbReference type="Proteomes" id="UP000006729">
    <property type="component" value="Chromosome 10"/>
</dbReference>
<dbReference type="PANTHER" id="PTHR24349">
    <property type="entry name" value="SERINE/THREONINE-PROTEIN KINASE"/>
    <property type="match status" value="1"/>
</dbReference>
<evidence type="ECO:0000256" key="8">
    <source>
        <dbReference type="RuleBase" id="RU000304"/>
    </source>
</evidence>
<organism evidence="10 11">
    <name type="scientific">Populus trichocarpa</name>
    <name type="common">Western balsam poplar</name>
    <name type="synonym">Populus balsamifera subsp. trichocarpa</name>
    <dbReference type="NCBI Taxonomy" id="3694"/>
    <lineage>
        <taxon>Eukaryota</taxon>
        <taxon>Viridiplantae</taxon>
        <taxon>Streptophyta</taxon>
        <taxon>Embryophyta</taxon>
        <taxon>Tracheophyta</taxon>
        <taxon>Spermatophyta</taxon>
        <taxon>Magnoliopsida</taxon>
        <taxon>eudicotyledons</taxon>
        <taxon>Gunneridae</taxon>
        <taxon>Pentapetalae</taxon>
        <taxon>rosids</taxon>
        <taxon>fabids</taxon>
        <taxon>Malpighiales</taxon>
        <taxon>Salicaceae</taxon>
        <taxon>Saliceae</taxon>
        <taxon>Populus</taxon>
    </lineage>
</organism>
<gene>
    <name evidence="10" type="ORF">POPTR_010G071400</name>
</gene>
<dbReference type="Gene3D" id="1.10.510.10">
    <property type="entry name" value="Transferase(Phosphotransferase) domain 1"/>
    <property type="match status" value="1"/>
</dbReference>
<proteinExistence type="inferred from homology"/>
<dbReference type="GO" id="GO:0005634">
    <property type="term" value="C:nucleus"/>
    <property type="evidence" value="ECO:0000318"/>
    <property type="project" value="GO_Central"/>
</dbReference>
<keyword evidence="3" id="KW-0808">Transferase</keyword>
<dbReference type="InterPro" id="IPR017441">
    <property type="entry name" value="Protein_kinase_ATP_BS"/>
</dbReference>
<name>A0A2K1YQ93_POPTR</name>
<dbReference type="SMART" id="SM00220">
    <property type="entry name" value="S_TKc"/>
    <property type="match status" value="1"/>
</dbReference>
<dbReference type="GO" id="GO:0005516">
    <property type="term" value="F:calmodulin binding"/>
    <property type="evidence" value="ECO:0000318"/>
    <property type="project" value="GO_Central"/>
</dbReference>
<evidence type="ECO:0000256" key="4">
    <source>
        <dbReference type="ARBA" id="ARBA00022741"/>
    </source>
</evidence>
<accession>A0A2K1YQ93</accession>
<dbReference type="InterPro" id="IPR008271">
    <property type="entry name" value="Ser/Thr_kinase_AS"/>
</dbReference>
<dbReference type="OrthoDB" id="40902at2759"/>
<evidence type="ECO:0000313" key="10">
    <source>
        <dbReference type="EMBL" id="PNT15192.1"/>
    </source>
</evidence>
<dbReference type="PROSITE" id="PS50011">
    <property type="entry name" value="PROTEIN_KINASE_DOM"/>
    <property type="match status" value="1"/>
</dbReference>
<dbReference type="SMR" id="A0A2K1YQ93"/>
<reference evidence="10 11" key="1">
    <citation type="journal article" date="2006" name="Science">
        <title>The genome of black cottonwood, Populus trichocarpa (Torr. &amp; Gray).</title>
        <authorList>
            <person name="Tuskan G.A."/>
            <person name="Difazio S."/>
            <person name="Jansson S."/>
            <person name="Bohlmann J."/>
            <person name="Grigoriev I."/>
            <person name="Hellsten U."/>
            <person name="Putnam N."/>
            <person name="Ralph S."/>
            <person name="Rombauts S."/>
            <person name="Salamov A."/>
            <person name="Schein J."/>
            <person name="Sterck L."/>
            <person name="Aerts A."/>
            <person name="Bhalerao R.R."/>
            <person name="Bhalerao R.P."/>
            <person name="Blaudez D."/>
            <person name="Boerjan W."/>
            <person name="Brun A."/>
            <person name="Brunner A."/>
            <person name="Busov V."/>
            <person name="Campbell M."/>
            <person name="Carlson J."/>
            <person name="Chalot M."/>
            <person name="Chapman J."/>
            <person name="Chen G.L."/>
            <person name="Cooper D."/>
            <person name="Coutinho P.M."/>
            <person name="Couturier J."/>
            <person name="Covert S."/>
            <person name="Cronk Q."/>
            <person name="Cunningham R."/>
            <person name="Davis J."/>
            <person name="Degroeve S."/>
            <person name="Dejardin A."/>
            <person name="Depamphilis C."/>
            <person name="Detter J."/>
            <person name="Dirks B."/>
            <person name="Dubchak I."/>
            <person name="Duplessis S."/>
            <person name="Ehlting J."/>
            <person name="Ellis B."/>
            <person name="Gendler K."/>
            <person name="Goodstein D."/>
            <person name="Gribskov M."/>
            <person name="Grimwood J."/>
            <person name="Groover A."/>
            <person name="Gunter L."/>
            <person name="Hamberger B."/>
            <person name="Heinze B."/>
            <person name="Helariutta Y."/>
            <person name="Henrissat B."/>
            <person name="Holligan D."/>
            <person name="Holt R."/>
            <person name="Huang W."/>
            <person name="Islam-Faridi N."/>
            <person name="Jones S."/>
            <person name="Jones-Rhoades M."/>
            <person name="Jorgensen R."/>
            <person name="Joshi C."/>
            <person name="Kangasjarvi J."/>
            <person name="Karlsson J."/>
            <person name="Kelleher C."/>
            <person name="Kirkpatrick R."/>
            <person name="Kirst M."/>
            <person name="Kohler A."/>
            <person name="Kalluri U."/>
            <person name="Larimer F."/>
            <person name="Leebens-Mack J."/>
            <person name="Leple J.C."/>
            <person name="Locascio P."/>
            <person name="Lou Y."/>
            <person name="Lucas S."/>
            <person name="Martin F."/>
            <person name="Montanini B."/>
            <person name="Napoli C."/>
            <person name="Nelson D.R."/>
            <person name="Nelson C."/>
            <person name="Nieminen K."/>
            <person name="Nilsson O."/>
            <person name="Pereda V."/>
            <person name="Peter G."/>
            <person name="Philippe R."/>
            <person name="Pilate G."/>
            <person name="Poliakov A."/>
            <person name="Razumovskaya J."/>
            <person name="Richardson P."/>
            <person name="Rinaldi C."/>
            <person name="Ritland K."/>
            <person name="Rouze P."/>
            <person name="Ryaboy D."/>
            <person name="Schmutz J."/>
            <person name="Schrader J."/>
            <person name="Segerman B."/>
            <person name="Shin H."/>
            <person name="Siddiqui A."/>
            <person name="Sterky F."/>
            <person name="Terry A."/>
            <person name="Tsai C.J."/>
            <person name="Uberbacher E."/>
            <person name="Unneberg P."/>
            <person name="Vahala J."/>
            <person name="Wall K."/>
            <person name="Wessler S."/>
            <person name="Yang G."/>
            <person name="Yin T."/>
            <person name="Douglas C."/>
            <person name="Marra M."/>
            <person name="Sandberg G."/>
            <person name="Van de Peer Y."/>
            <person name="Rokhsar D."/>
        </authorList>
    </citation>
    <scope>NUCLEOTIDE SEQUENCE [LARGE SCALE GENOMIC DNA]</scope>
    <source>
        <strain evidence="11">cv. Nisqually</strain>
    </source>
</reference>
<feature type="domain" description="Protein kinase" evidence="9">
    <location>
        <begin position="9"/>
        <end position="266"/>
    </location>
</feature>